<dbReference type="AlphaFoldDB" id="A0A6G1BE92"/>
<dbReference type="InterPro" id="IPR043136">
    <property type="entry name" value="B30.2/SPRY_sf"/>
</dbReference>
<evidence type="ECO:0000313" key="2">
    <source>
        <dbReference type="EMBL" id="KAF0886256.1"/>
    </source>
</evidence>
<dbReference type="PRINTS" id="PR01407">
    <property type="entry name" value="BUTYPHLNCDUF"/>
</dbReference>
<gene>
    <name evidence="2" type="primary">Ermap_1</name>
    <name evidence="2" type="ORF">FOF47_R20131</name>
</gene>
<dbReference type="Proteomes" id="UP000475037">
    <property type="component" value="Unassembled WGS sequence"/>
</dbReference>
<dbReference type="InterPro" id="IPR001870">
    <property type="entry name" value="B30.2/SPRY"/>
</dbReference>
<evidence type="ECO:0000259" key="1">
    <source>
        <dbReference type="PROSITE" id="PS50188"/>
    </source>
</evidence>
<comment type="caution">
    <text evidence="2">The sequence shown here is derived from an EMBL/GenBank/DDBJ whole genome shotgun (WGS) entry which is preliminary data.</text>
</comment>
<dbReference type="InterPro" id="IPR003877">
    <property type="entry name" value="SPRY_dom"/>
</dbReference>
<dbReference type="InterPro" id="IPR006574">
    <property type="entry name" value="PRY"/>
</dbReference>
<dbReference type="EMBL" id="VOAJ01000921">
    <property type="protein sequence ID" value="KAF0886256.1"/>
    <property type="molecule type" value="Genomic_DNA"/>
</dbReference>
<dbReference type="InterPro" id="IPR013320">
    <property type="entry name" value="ConA-like_dom_sf"/>
</dbReference>
<dbReference type="Pfam" id="PF00622">
    <property type="entry name" value="SPRY"/>
    <property type="match status" value="1"/>
</dbReference>
<name>A0A6G1BE92_CROCR</name>
<feature type="domain" description="B30.2/SPRY" evidence="1">
    <location>
        <begin position="1"/>
        <end position="185"/>
    </location>
</feature>
<keyword evidence="3" id="KW-1185">Reference proteome</keyword>
<dbReference type="CDD" id="cd13733">
    <property type="entry name" value="SPRY_PRY_C-I_1"/>
    <property type="match status" value="1"/>
</dbReference>
<accession>A0A6G1BE92</accession>
<dbReference type="PANTHER" id="PTHR24103">
    <property type="entry name" value="E3 UBIQUITIN-PROTEIN LIGASE TRIM"/>
    <property type="match status" value="1"/>
</dbReference>
<sequence length="193" mass="22423">LTTCSSIENITLDPSTAHPNLQIAEDNRRVKGIYISWELSERNPLDKLFWVLGQQVFFKGKHYWEVSVKKKLNWTLGICKDSACRQGKIMASPETGLWTLYFNRSNGYQAFESRWITLDLEESPEIIGIFLDYEAERVSFYNVTKLSHIYTYRNRFTGPLRPCFCPGPNVQGQNDYPLSILQLDNIKNPGRKY</sequence>
<reference evidence="2 3" key="1">
    <citation type="submission" date="2019-11" db="EMBL/GenBank/DDBJ databases">
        <authorList>
            <person name="Yang C."/>
            <person name="Li F."/>
        </authorList>
    </citation>
    <scope>NUCLEOTIDE SEQUENCE [LARGE SCALE GENOMIC DNA]</scope>
    <source>
        <strain evidence="2">KB4526</strain>
        <tissue evidence="2">Muscle</tissue>
    </source>
</reference>
<dbReference type="InterPro" id="IPR050143">
    <property type="entry name" value="TRIM/RBCC"/>
</dbReference>
<evidence type="ECO:0000313" key="3">
    <source>
        <dbReference type="Proteomes" id="UP000475037"/>
    </source>
</evidence>
<dbReference type="PROSITE" id="PS50188">
    <property type="entry name" value="B302_SPRY"/>
    <property type="match status" value="1"/>
</dbReference>
<dbReference type="SUPFAM" id="SSF49899">
    <property type="entry name" value="Concanavalin A-like lectins/glucanases"/>
    <property type="match status" value="1"/>
</dbReference>
<dbReference type="SMART" id="SM00449">
    <property type="entry name" value="SPRY"/>
    <property type="match status" value="1"/>
</dbReference>
<feature type="non-terminal residue" evidence="2">
    <location>
        <position position="1"/>
    </location>
</feature>
<dbReference type="InterPro" id="IPR003879">
    <property type="entry name" value="Butyrophylin_SPRY"/>
</dbReference>
<proteinExistence type="predicted"/>
<organism evidence="2 3">
    <name type="scientific">Crocuta crocuta</name>
    <name type="common">Spotted hyena</name>
    <dbReference type="NCBI Taxonomy" id="9678"/>
    <lineage>
        <taxon>Eukaryota</taxon>
        <taxon>Metazoa</taxon>
        <taxon>Chordata</taxon>
        <taxon>Craniata</taxon>
        <taxon>Vertebrata</taxon>
        <taxon>Euteleostomi</taxon>
        <taxon>Mammalia</taxon>
        <taxon>Eutheria</taxon>
        <taxon>Laurasiatheria</taxon>
        <taxon>Carnivora</taxon>
        <taxon>Feliformia</taxon>
        <taxon>Hyaenidae</taxon>
        <taxon>Crocuta</taxon>
    </lineage>
</organism>
<dbReference type="Gene3D" id="2.60.120.920">
    <property type="match status" value="1"/>
</dbReference>
<protein>
    <submittedName>
        <fullName evidence="2">ERMAP protein</fullName>
    </submittedName>
</protein>
<dbReference type="FunFam" id="2.60.120.920:FF:000004">
    <property type="entry name" value="Butyrophilin subfamily 1 member A1"/>
    <property type="match status" value="1"/>
</dbReference>
<feature type="non-terminal residue" evidence="2">
    <location>
        <position position="193"/>
    </location>
</feature>
<dbReference type="Pfam" id="PF13765">
    <property type="entry name" value="PRY"/>
    <property type="match status" value="1"/>
</dbReference>